<name>A0ABM8JSE2_9GAMM</name>
<proteinExistence type="predicted"/>
<keyword evidence="1" id="KW-0812">Transmembrane</keyword>
<evidence type="ECO:0000313" key="3">
    <source>
        <dbReference type="Proteomes" id="UP001529514"/>
    </source>
</evidence>
<dbReference type="EMBL" id="AP028978">
    <property type="protein sequence ID" value="BET95599.1"/>
    <property type="molecule type" value="Genomic_DNA"/>
</dbReference>
<feature type="transmembrane region" description="Helical" evidence="1">
    <location>
        <begin position="35"/>
        <end position="57"/>
    </location>
</feature>
<evidence type="ECO:0000313" key="2">
    <source>
        <dbReference type="EMBL" id="BET95599.1"/>
    </source>
</evidence>
<reference evidence="2 3" key="1">
    <citation type="submission" date="2023-10" db="EMBL/GenBank/DDBJ databases">
        <title>Xenorhabdus taiwanensis sp. nov., a symbiotic bacterium associated with the entomopathogenic nematode Steinernema taiwanensis.</title>
        <authorList>
            <person name="Tseng C.T."/>
            <person name="Shu H.Y."/>
            <person name="Chen M.H."/>
            <person name="Fang Y.J."/>
            <person name="Wu T.L."/>
            <person name="Lin Y.C."/>
            <person name="Huang C.J."/>
        </authorList>
    </citation>
    <scope>NUCLEOTIDE SEQUENCE [LARGE SCALE GENOMIC DNA]</scope>
    <source>
        <strain evidence="2 3">TCT-1</strain>
    </source>
</reference>
<sequence length="69" mass="8055">MIMFAKNIRSIKNTYNIPDPMFIEIKHNTRENNCIMFPIMIFLSILADLVIFLLTIAQGSHIINNIIYI</sequence>
<evidence type="ECO:0000256" key="1">
    <source>
        <dbReference type="SAM" id="Phobius"/>
    </source>
</evidence>
<accession>A0ABM8JSE2</accession>
<keyword evidence="1" id="KW-0472">Membrane</keyword>
<organism evidence="2 3">
    <name type="scientific">Xenorhabdus taiwanensis</name>
    <dbReference type="NCBI Taxonomy" id="3085177"/>
    <lineage>
        <taxon>Bacteria</taxon>
        <taxon>Pseudomonadati</taxon>
        <taxon>Pseudomonadota</taxon>
        <taxon>Gammaproteobacteria</taxon>
        <taxon>Enterobacterales</taxon>
        <taxon>Morganellaceae</taxon>
        <taxon>Xenorhabdus</taxon>
    </lineage>
</organism>
<keyword evidence="3" id="KW-1185">Reference proteome</keyword>
<protein>
    <submittedName>
        <fullName evidence="2">Uncharacterized protein</fullName>
    </submittedName>
</protein>
<keyword evidence="1" id="KW-1133">Transmembrane helix</keyword>
<dbReference type="Proteomes" id="UP001529514">
    <property type="component" value="Chromosome"/>
</dbReference>
<gene>
    <name evidence="2" type="ORF">TCT1_05200</name>
</gene>